<organism evidence="3 4">
    <name type="scientific">Thermothielavioides terrestris</name>
    <dbReference type="NCBI Taxonomy" id="2587410"/>
    <lineage>
        <taxon>Eukaryota</taxon>
        <taxon>Fungi</taxon>
        <taxon>Dikarya</taxon>
        <taxon>Ascomycota</taxon>
        <taxon>Pezizomycotina</taxon>
        <taxon>Sordariomycetes</taxon>
        <taxon>Sordariomycetidae</taxon>
        <taxon>Sordariales</taxon>
        <taxon>Chaetomiaceae</taxon>
        <taxon>Thermothielavioides</taxon>
    </lineage>
</organism>
<evidence type="ECO:0000313" key="3">
    <source>
        <dbReference type="EMBL" id="SPQ25638.1"/>
    </source>
</evidence>
<dbReference type="AlphaFoldDB" id="A0A446BT34"/>
<evidence type="ECO:0000256" key="1">
    <source>
        <dbReference type="SAM" id="MobiDB-lite"/>
    </source>
</evidence>
<dbReference type="EMBL" id="OUUZ01000015">
    <property type="protein sequence ID" value="SPQ25638.1"/>
    <property type="molecule type" value="Genomic_DNA"/>
</dbReference>
<dbReference type="Proteomes" id="UP000289323">
    <property type="component" value="Unassembled WGS sequence"/>
</dbReference>
<name>A0A446BT34_9PEZI</name>
<reference evidence="3 4" key="1">
    <citation type="submission" date="2018-04" db="EMBL/GenBank/DDBJ databases">
        <authorList>
            <person name="Huttner S."/>
            <person name="Dainat J."/>
        </authorList>
    </citation>
    <scope>NUCLEOTIDE SEQUENCE [LARGE SCALE GENOMIC DNA]</scope>
</reference>
<feature type="region of interest" description="Disordered" evidence="1">
    <location>
        <begin position="49"/>
        <end position="72"/>
    </location>
</feature>
<proteinExistence type="predicted"/>
<evidence type="ECO:0000313" key="4">
    <source>
        <dbReference type="Proteomes" id="UP000289323"/>
    </source>
</evidence>
<sequence>MCYMKRIFWACGCALPPIVWRACAAAGTPDCQRRHLLDRIRMAEPCPAHRPVSAAPAGVAASSPRRRVANGRRRGLPRLPRVVFIHRGSGSGCGNCGTVNGV</sequence>
<accession>A0A446BT34</accession>
<feature type="signal peptide" evidence="2">
    <location>
        <begin position="1"/>
        <end position="25"/>
    </location>
</feature>
<protein>
    <submittedName>
        <fullName evidence="3">22b8cff6-99ff-4099-a2f2-f2581316d1fc</fullName>
    </submittedName>
</protein>
<feature type="compositionally biased region" description="Low complexity" evidence="1">
    <location>
        <begin position="50"/>
        <end position="63"/>
    </location>
</feature>
<evidence type="ECO:0000256" key="2">
    <source>
        <dbReference type="SAM" id="SignalP"/>
    </source>
</evidence>
<gene>
    <name evidence="3" type="ORF">TT172_LOCUS8057</name>
</gene>
<feature type="chain" id="PRO_5019117932" evidence="2">
    <location>
        <begin position="26"/>
        <end position="102"/>
    </location>
</feature>
<keyword evidence="2" id="KW-0732">Signal</keyword>